<protein>
    <submittedName>
        <fullName evidence="2">NADH:ubiquinone oxidoreductase subunit</fullName>
    </submittedName>
</protein>
<dbReference type="PANTHER" id="PTHR12910">
    <property type="entry name" value="NADH-UBIQUINONE OXIDOREDUCTASE SUBUNIT B17.2"/>
    <property type="match status" value="1"/>
</dbReference>
<dbReference type="RefSeq" id="WP_104006286.1">
    <property type="nucleotide sequence ID" value="NZ_FNVD01000001.1"/>
</dbReference>
<dbReference type="InterPro" id="IPR007763">
    <property type="entry name" value="NDUFA12"/>
</dbReference>
<sequence length="128" mass="15049">MGILNTLLRAVTWWNGSTLNTQLYTWRKGIKVGEDEQGNVYYRNADDTRRWVIFNGEAEASRISPDWHGWLHHTFDAPPTQKPLEHKPWEKPHQENLTGTPLAYMPKGSIRDGHRPVERRDYEAWQPE</sequence>
<feature type="compositionally biased region" description="Basic and acidic residues" evidence="1">
    <location>
        <begin position="109"/>
        <end position="128"/>
    </location>
</feature>
<evidence type="ECO:0000313" key="3">
    <source>
        <dbReference type="Proteomes" id="UP000236742"/>
    </source>
</evidence>
<dbReference type="EMBL" id="FNVD01000001">
    <property type="protein sequence ID" value="SEF43613.1"/>
    <property type="molecule type" value="Genomic_DNA"/>
</dbReference>
<evidence type="ECO:0000313" key="2">
    <source>
        <dbReference type="EMBL" id="SEF43613.1"/>
    </source>
</evidence>
<dbReference type="GO" id="GO:0045271">
    <property type="term" value="C:respiratory chain complex I"/>
    <property type="evidence" value="ECO:0007669"/>
    <property type="project" value="InterPro"/>
</dbReference>
<dbReference type="OrthoDB" id="9795340at2"/>
<dbReference type="Pfam" id="PF05071">
    <property type="entry name" value="NDUFA12"/>
    <property type="match status" value="1"/>
</dbReference>
<proteinExistence type="predicted"/>
<organism evidence="2 3">
    <name type="scientific">Jhaorihella thermophila</name>
    <dbReference type="NCBI Taxonomy" id="488547"/>
    <lineage>
        <taxon>Bacteria</taxon>
        <taxon>Pseudomonadati</taxon>
        <taxon>Pseudomonadota</taxon>
        <taxon>Alphaproteobacteria</taxon>
        <taxon>Rhodobacterales</taxon>
        <taxon>Paracoccaceae</taxon>
        <taxon>Jhaorihella</taxon>
    </lineage>
</organism>
<keyword evidence="2" id="KW-0830">Ubiquinone</keyword>
<dbReference type="Proteomes" id="UP000236742">
    <property type="component" value="Unassembled WGS sequence"/>
</dbReference>
<name>A0A1H5RZ31_9RHOB</name>
<dbReference type="AlphaFoldDB" id="A0A1H5RZ31"/>
<dbReference type="NCBIfam" id="NF006040">
    <property type="entry name" value="PRK08183.1"/>
    <property type="match status" value="1"/>
</dbReference>
<evidence type="ECO:0000256" key="1">
    <source>
        <dbReference type="SAM" id="MobiDB-lite"/>
    </source>
</evidence>
<keyword evidence="3" id="KW-1185">Reference proteome</keyword>
<dbReference type="GO" id="GO:0006979">
    <property type="term" value="P:response to oxidative stress"/>
    <property type="evidence" value="ECO:0007669"/>
    <property type="project" value="TreeGrafter"/>
</dbReference>
<reference evidence="2 3" key="1">
    <citation type="submission" date="2016-10" db="EMBL/GenBank/DDBJ databases">
        <authorList>
            <person name="de Groot N.N."/>
        </authorList>
    </citation>
    <scope>NUCLEOTIDE SEQUENCE [LARGE SCALE GENOMIC DNA]</scope>
    <source>
        <strain evidence="2 3">DSM 23413</strain>
    </source>
</reference>
<feature type="compositionally biased region" description="Basic and acidic residues" evidence="1">
    <location>
        <begin position="83"/>
        <end position="94"/>
    </location>
</feature>
<dbReference type="PANTHER" id="PTHR12910:SF2">
    <property type="entry name" value="NADH DEHYDROGENASE [UBIQUINONE] 1 ALPHA SUBCOMPLEX SUBUNIT 12"/>
    <property type="match status" value="1"/>
</dbReference>
<accession>A0A1H5RZ31</accession>
<feature type="region of interest" description="Disordered" evidence="1">
    <location>
        <begin position="79"/>
        <end position="128"/>
    </location>
</feature>
<gene>
    <name evidence="2" type="ORF">SAMN05421751_101251</name>
</gene>